<proteinExistence type="predicted"/>
<dbReference type="Gene3D" id="3.90.1310.10">
    <property type="entry name" value="Penicillin-binding protein 2a (Domain 2)"/>
    <property type="match status" value="1"/>
</dbReference>
<name>A0A369P4X1_9ACTN</name>
<dbReference type="InterPro" id="IPR050515">
    <property type="entry name" value="Beta-lactam/transpept"/>
</dbReference>
<feature type="transmembrane region" description="Helical" evidence="6">
    <location>
        <begin position="122"/>
        <end position="141"/>
    </location>
</feature>
<evidence type="ECO:0000313" key="10">
    <source>
        <dbReference type="Proteomes" id="UP000253805"/>
    </source>
</evidence>
<dbReference type="GO" id="GO:0071972">
    <property type="term" value="F:peptidoglycan L,D-transpeptidase activity"/>
    <property type="evidence" value="ECO:0007669"/>
    <property type="project" value="TreeGrafter"/>
</dbReference>
<evidence type="ECO:0000256" key="1">
    <source>
        <dbReference type="ARBA" id="ARBA00004141"/>
    </source>
</evidence>
<feature type="transmembrane region" description="Helical" evidence="6">
    <location>
        <begin position="92"/>
        <end position="110"/>
    </location>
</feature>
<evidence type="ECO:0000259" key="7">
    <source>
        <dbReference type="Pfam" id="PF00905"/>
    </source>
</evidence>
<dbReference type="AlphaFoldDB" id="A0A369P4X1"/>
<dbReference type="EMBL" id="PPUT01000004">
    <property type="protein sequence ID" value="RDC46209.1"/>
    <property type="molecule type" value="Genomic_DNA"/>
</dbReference>
<keyword evidence="4 6" id="KW-1133">Transmembrane helix</keyword>
<dbReference type="InterPro" id="IPR054120">
    <property type="entry name" value="PBPA_dimer"/>
</dbReference>
<dbReference type="InterPro" id="IPR001460">
    <property type="entry name" value="PCN-bd_Tpept"/>
</dbReference>
<dbReference type="GO" id="GO:0008360">
    <property type="term" value="P:regulation of cell shape"/>
    <property type="evidence" value="ECO:0007669"/>
    <property type="project" value="UniProtKB-KW"/>
</dbReference>
<sequence length="927" mass="97072">MTRRNIELMLLLIASPIVIVLFAMMVVTGGQELSFNTLGVPLGIFAAFLVAHIAVRLLAPAADPAILPISFALSGVGIAFVTRIVPDLAVNQLLWLFIGIAAMIATLAVVRNLDKLANYKYTLMIVGILLLLSPMLPVIGYESGGGQLWLRFGSFSFQPGELAKILIVFFIAAYLAANREMLSVFTWKVGPLWLPSLATLLPLIVMWALAFIVVVLEKDLGLALVLFSVFVIMLYVATGKKLYLVVSIGLAAIAAVALYGMMGHVQTRVAIWQDPFAEAQGGGFQLVQSLYSIADGDLFGTGIGRGMGGQPVAEGGIPVAESDFIFPVIAEETGLLGAAGVLLLYLCFAIRGIVTAARAKSDVSSFTAVGLTSIIVLQAFIIVGGVTRLIPLTGITLPFISQGGSSLIASFIIVGCLLRCGDEGTGVNSEMRQTGAIGAHGSDAVLGRVALGKRLTGTMIVFSVLFAVLVANLTYLMVIKAPEYQSMPSNNHTIAKEARMERGTISTADGTVLATSVRQEDGSYKREYPAGELAAHIVGYTSQRFGTAGIEAAYNDTLRGEQNFASFTDVVNSLAGIQTKGNDVVLSIDSRIQQAAQDALAGQVGAVVALNPETGAVYALASSPTFDAANYEELLTAAADGGSDSSELFNRATQALYAPGSTFKMVTLAAALQNHIATADTVYDSPGEMDIGNAPVTNVKKRSYGKITLEQALWYSSNTVFGQVGVELGSDLLVQMATSFGFNEAIPFDLPLATSLMPDPEEMTTWETAWAACGEPVGEHESPAGPQATVLQMALVGSAIANEGAIMQPYLVDGIYNANGERSFSPIPVKLKQAMDADTAAAEIDIMKGVVTEGTGGKAALDDVAVAGKTGTHERGDGSDDSWFVGMAPAADPKVVVAVVIEKGESGAGASAAHDVLETALEVTGAL</sequence>
<organism evidence="9 10">
    <name type="scientific">Adlercreutzia equolifaciens subsp. celatus</name>
    <dbReference type="NCBI Taxonomy" id="394340"/>
    <lineage>
        <taxon>Bacteria</taxon>
        <taxon>Bacillati</taxon>
        <taxon>Actinomycetota</taxon>
        <taxon>Coriobacteriia</taxon>
        <taxon>Eggerthellales</taxon>
        <taxon>Eggerthellaceae</taxon>
        <taxon>Adlercreutzia</taxon>
    </lineage>
</organism>
<dbReference type="Pfam" id="PF21922">
    <property type="entry name" value="PBP_dimer_2"/>
    <property type="match status" value="1"/>
</dbReference>
<dbReference type="PANTHER" id="PTHR30627">
    <property type="entry name" value="PEPTIDOGLYCAN D,D-TRANSPEPTIDASE"/>
    <property type="match status" value="1"/>
</dbReference>
<reference evidence="9 10" key="1">
    <citation type="journal article" date="2018" name="Elife">
        <title>Discovery and characterization of a prevalent human gut bacterial enzyme sufficient for the inactivation of a family of plant toxins.</title>
        <authorList>
            <person name="Koppel N."/>
            <person name="Bisanz J.E."/>
            <person name="Pandelia M.E."/>
            <person name="Turnbaugh P.J."/>
            <person name="Balskus E.P."/>
        </authorList>
    </citation>
    <scope>NUCLEOTIDE SEQUENCE [LARGE SCALE GENOMIC DNA]</scope>
    <source>
        <strain evidence="9 10">OB21 GAM 11</strain>
    </source>
</reference>
<evidence type="ECO:0000259" key="8">
    <source>
        <dbReference type="Pfam" id="PF21922"/>
    </source>
</evidence>
<dbReference type="Pfam" id="PF01098">
    <property type="entry name" value="FTSW_RODA_SPOVE"/>
    <property type="match status" value="1"/>
</dbReference>
<feature type="transmembrane region" description="Helical" evidence="6">
    <location>
        <begin position="242"/>
        <end position="262"/>
    </location>
</feature>
<feature type="transmembrane region" description="Helical" evidence="6">
    <location>
        <begin position="458"/>
        <end position="478"/>
    </location>
</feature>
<evidence type="ECO:0000256" key="3">
    <source>
        <dbReference type="ARBA" id="ARBA00022960"/>
    </source>
</evidence>
<dbReference type="InterPro" id="IPR001182">
    <property type="entry name" value="FtsW/RodA"/>
</dbReference>
<dbReference type="GO" id="GO:0051301">
    <property type="term" value="P:cell division"/>
    <property type="evidence" value="ECO:0007669"/>
    <property type="project" value="InterPro"/>
</dbReference>
<accession>A0A369P4X1</accession>
<keyword evidence="5 6" id="KW-0472">Membrane</keyword>
<feature type="transmembrane region" description="Helical" evidence="6">
    <location>
        <begin position="220"/>
        <end position="237"/>
    </location>
</feature>
<protein>
    <submittedName>
        <fullName evidence="9">Peptidoglycan glycosyltransferase</fullName>
    </submittedName>
</protein>
<feature type="transmembrane region" description="Helical" evidence="6">
    <location>
        <begin position="189"/>
        <end position="214"/>
    </location>
</feature>
<feature type="transmembrane region" description="Helical" evidence="6">
    <location>
        <begin position="334"/>
        <end position="354"/>
    </location>
</feature>
<gene>
    <name evidence="9" type="ORF">C1850_02595</name>
</gene>
<comment type="caution">
    <text evidence="9">The sequence shown here is derived from an EMBL/GenBank/DDBJ whole genome shotgun (WGS) entry which is preliminary data.</text>
</comment>
<dbReference type="GO" id="GO:0071555">
    <property type="term" value="P:cell wall organization"/>
    <property type="evidence" value="ECO:0007669"/>
    <property type="project" value="TreeGrafter"/>
</dbReference>
<dbReference type="GO" id="GO:0008658">
    <property type="term" value="F:penicillin binding"/>
    <property type="evidence" value="ECO:0007669"/>
    <property type="project" value="InterPro"/>
</dbReference>
<feature type="domain" description="Penicillin binding protein A dimerisation" evidence="8">
    <location>
        <begin position="502"/>
        <end position="584"/>
    </location>
</feature>
<dbReference type="Gene3D" id="3.40.710.10">
    <property type="entry name" value="DD-peptidase/beta-lactamase superfamily"/>
    <property type="match status" value="1"/>
</dbReference>
<dbReference type="InterPro" id="IPR012338">
    <property type="entry name" value="Beta-lactam/transpept-like"/>
</dbReference>
<feature type="transmembrane region" description="Helical" evidence="6">
    <location>
        <begin position="7"/>
        <end position="27"/>
    </location>
</feature>
<dbReference type="SUPFAM" id="SSF56601">
    <property type="entry name" value="beta-lactamase/transpeptidase-like"/>
    <property type="match status" value="1"/>
</dbReference>
<keyword evidence="2 6" id="KW-0812">Transmembrane</keyword>
<dbReference type="PANTHER" id="PTHR30627:SF24">
    <property type="entry name" value="PENICILLIN-BINDING PROTEIN 4B"/>
    <property type="match status" value="1"/>
</dbReference>
<feature type="transmembrane region" description="Helical" evidence="6">
    <location>
        <begin position="366"/>
        <end position="387"/>
    </location>
</feature>
<feature type="transmembrane region" description="Helical" evidence="6">
    <location>
        <begin position="66"/>
        <end position="86"/>
    </location>
</feature>
<feature type="transmembrane region" description="Helical" evidence="6">
    <location>
        <begin position="39"/>
        <end position="59"/>
    </location>
</feature>
<evidence type="ECO:0000256" key="2">
    <source>
        <dbReference type="ARBA" id="ARBA00022692"/>
    </source>
</evidence>
<dbReference type="Pfam" id="PF00905">
    <property type="entry name" value="Transpeptidase"/>
    <property type="match status" value="1"/>
</dbReference>
<feature type="transmembrane region" description="Helical" evidence="6">
    <location>
        <begin position="161"/>
        <end position="177"/>
    </location>
</feature>
<keyword evidence="9" id="KW-0808">Transferase</keyword>
<feature type="transmembrane region" description="Helical" evidence="6">
    <location>
        <begin position="399"/>
        <end position="418"/>
    </location>
</feature>
<comment type="subcellular location">
    <subcellularLocation>
        <location evidence="1">Membrane</location>
        <topology evidence="1">Multi-pass membrane protein</topology>
    </subcellularLocation>
</comment>
<keyword evidence="3" id="KW-0133">Cell shape</keyword>
<feature type="domain" description="Penicillin-binding protein transpeptidase" evidence="7">
    <location>
        <begin position="605"/>
        <end position="917"/>
    </location>
</feature>
<evidence type="ECO:0000256" key="5">
    <source>
        <dbReference type="ARBA" id="ARBA00023136"/>
    </source>
</evidence>
<evidence type="ECO:0000256" key="4">
    <source>
        <dbReference type="ARBA" id="ARBA00022989"/>
    </source>
</evidence>
<dbReference type="GO" id="GO:0005886">
    <property type="term" value="C:plasma membrane"/>
    <property type="evidence" value="ECO:0007669"/>
    <property type="project" value="TreeGrafter"/>
</dbReference>
<evidence type="ECO:0000313" key="9">
    <source>
        <dbReference type="EMBL" id="RDC46209.1"/>
    </source>
</evidence>
<evidence type="ECO:0000256" key="6">
    <source>
        <dbReference type="SAM" id="Phobius"/>
    </source>
</evidence>
<dbReference type="GO" id="GO:0016740">
    <property type="term" value="F:transferase activity"/>
    <property type="evidence" value="ECO:0007669"/>
    <property type="project" value="UniProtKB-KW"/>
</dbReference>
<dbReference type="Proteomes" id="UP000253805">
    <property type="component" value="Unassembled WGS sequence"/>
</dbReference>
<dbReference type="RefSeq" id="WP_114548490.1">
    <property type="nucleotide sequence ID" value="NZ_PPUT01000004.1"/>
</dbReference>